<evidence type="ECO:0000256" key="1">
    <source>
        <dbReference type="ARBA" id="ARBA00022679"/>
    </source>
</evidence>
<dbReference type="Pfam" id="PF13649">
    <property type="entry name" value="Methyltransf_25"/>
    <property type="match status" value="1"/>
</dbReference>
<comment type="caution">
    <text evidence="3">The sequence shown here is derived from an EMBL/GenBank/DDBJ whole genome shotgun (WGS) entry which is preliminary data.</text>
</comment>
<dbReference type="SUPFAM" id="SSF53335">
    <property type="entry name" value="S-adenosyl-L-methionine-dependent methyltransferases"/>
    <property type="match status" value="1"/>
</dbReference>
<organism evidence="3 4">
    <name type="scientific">Candidatus Scalindua rubra</name>
    <dbReference type="NCBI Taxonomy" id="1872076"/>
    <lineage>
        <taxon>Bacteria</taxon>
        <taxon>Pseudomonadati</taxon>
        <taxon>Planctomycetota</taxon>
        <taxon>Candidatus Brocadiia</taxon>
        <taxon>Candidatus Brocadiales</taxon>
        <taxon>Candidatus Scalinduaceae</taxon>
        <taxon>Candidatus Scalindua</taxon>
    </lineage>
</organism>
<evidence type="ECO:0000313" key="3">
    <source>
        <dbReference type="EMBL" id="ODS30325.1"/>
    </source>
</evidence>
<dbReference type="CDD" id="cd02440">
    <property type="entry name" value="AdoMet_MTases"/>
    <property type="match status" value="1"/>
</dbReference>
<keyword evidence="3" id="KW-0489">Methyltransferase</keyword>
<evidence type="ECO:0000259" key="2">
    <source>
        <dbReference type="Pfam" id="PF13649"/>
    </source>
</evidence>
<dbReference type="Proteomes" id="UP000094056">
    <property type="component" value="Unassembled WGS sequence"/>
</dbReference>
<name>A0A1E3X3X5_9BACT</name>
<dbReference type="EC" id="2.1.1.144" evidence="3"/>
<evidence type="ECO:0000313" key="4">
    <source>
        <dbReference type="Proteomes" id="UP000094056"/>
    </source>
</evidence>
<accession>A0A1E3X3X5</accession>
<feature type="domain" description="Methyltransferase" evidence="2">
    <location>
        <begin position="14"/>
        <end position="104"/>
    </location>
</feature>
<reference evidence="3 4" key="1">
    <citation type="submission" date="2016-07" db="EMBL/GenBank/DDBJ databases">
        <title>Draft genome of Scalindua rubra, obtained from a brine-seawater interface in the Red Sea, sheds light on salt adaptation in anammox bacteria.</title>
        <authorList>
            <person name="Speth D.R."/>
            <person name="Lagkouvardos I."/>
            <person name="Wang Y."/>
            <person name="Qian P.-Y."/>
            <person name="Dutilh B.E."/>
            <person name="Jetten M.S."/>
        </authorList>
    </citation>
    <scope>NUCLEOTIDE SEQUENCE [LARGE SCALE GENOMIC DNA]</scope>
    <source>
        <strain evidence="3">BSI-1</strain>
    </source>
</reference>
<dbReference type="PANTHER" id="PTHR43861">
    <property type="entry name" value="TRANS-ACONITATE 2-METHYLTRANSFERASE-RELATED"/>
    <property type="match status" value="1"/>
</dbReference>
<sequence length="214" mass="24855">MIEKLELRNTDSLVDLGCGTGMYSLDIIKQVQLRKVIAVDPYPEMLKQIPEDTDSNIHTVVSDALSFSKRPGIYDKILIKEAVHHIPEREKLFNCLFNRLRKGGILLLVHVPPEVKYPLFQKALDRCKEWHADTDELLEQLENTDFQVEQDFIDYTHSIPKQKYFAMVKSCYMSALTSLGEQEIINGLIEMEKKYKDTKSLEFVDHFDYLKAVK</sequence>
<dbReference type="Gene3D" id="3.40.50.150">
    <property type="entry name" value="Vaccinia Virus protein VP39"/>
    <property type="match status" value="1"/>
</dbReference>
<protein>
    <submittedName>
        <fullName evidence="3">Trans-aconitate 2-methyltransferase</fullName>
        <ecNumber evidence="3">2.1.1.144</ecNumber>
    </submittedName>
</protein>
<gene>
    <name evidence="3" type="primary">tam_1</name>
    <name evidence="3" type="ORF">SCARUB_04563</name>
</gene>
<dbReference type="GO" id="GO:0030798">
    <property type="term" value="F:trans-aconitate 2-methyltransferase activity"/>
    <property type="evidence" value="ECO:0007669"/>
    <property type="project" value="UniProtKB-EC"/>
</dbReference>
<dbReference type="GO" id="GO:0032259">
    <property type="term" value="P:methylation"/>
    <property type="evidence" value="ECO:0007669"/>
    <property type="project" value="UniProtKB-KW"/>
</dbReference>
<dbReference type="InterPro" id="IPR029063">
    <property type="entry name" value="SAM-dependent_MTases_sf"/>
</dbReference>
<dbReference type="EMBL" id="MAYW01000243">
    <property type="protein sequence ID" value="ODS30325.1"/>
    <property type="molecule type" value="Genomic_DNA"/>
</dbReference>
<dbReference type="InterPro" id="IPR041698">
    <property type="entry name" value="Methyltransf_25"/>
</dbReference>
<keyword evidence="1 3" id="KW-0808">Transferase</keyword>
<proteinExistence type="predicted"/>
<dbReference type="AlphaFoldDB" id="A0A1E3X3X5"/>